<comment type="caution">
    <text evidence="2">The sequence shown here is derived from an EMBL/GenBank/DDBJ whole genome shotgun (WGS) entry which is preliminary data.</text>
</comment>
<evidence type="ECO:0000313" key="2">
    <source>
        <dbReference type="EMBL" id="TLS36969.1"/>
    </source>
</evidence>
<reference evidence="2 3" key="1">
    <citation type="submission" date="2019-04" db="EMBL/GenBank/DDBJ databases">
        <title>Bacillus caeni sp. nov., a bacterium isolated from mangrove sediment.</title>
        <authorList>
            <person name="Huang H."/>
            <person name="Mo K."/>
            <person name="Hu Y."/>
        </authorList>
    </citation>
    <scope>NUCLEOTIDE SEQUENCE [LARGE SCALE GENOMIC DNA]</scope>
    <source>
        <strain evidence="2 3">HB172195</strain>
    </source>
</reference>
<dbReference type="EMBL" id="SWLG01000008">
    <property type="protein sequence ID" value="TLS36969.1"/>
    <property type="molecule type" value="Genomic_DNA"/>
</dbReference>
<proteinExistence type="predicted"/>
<keyword evidence="1" id="KW-1133">Transmembrane helix</keyword>
<name>A0A5R9F3A1_9BACL</name>
<sequence>MQKIKIWGLIAGILLVFIGGMAFILYDRYINETHLTFYQLDEAEKTIGKIKQPGLTENYRIQKITYDNDGFTHPVTKILYSNNDSRITFILASSLYDDWPTESIKNVSNRDLEWIHKDEEYVLKWRETKKESYKYLVTEQKSDKEWLVNMAENYR</sequence>
<keyword evidence="1" id="KW-0812">Transmembrane</keyword>
<organism evidence="2 3">
    <name type="scientific">Exobacillus caeni</name>
    <dbReference type="NCBI Taxonomy" id="2574798"/>
    <lineage>
        <taxon>Bacteria</taxon>
        <taxon>Bacillati</taxon>
        <taxon>Bacillota</taxon>
        <taxon>Bacilli</taxon>
        <taxon>Bacillales</taxon>
        <taxon>Guptibacillaceae</taxon>
        <taxon>Exobacillus</taxon>
    </lineage>
</organism>
<dbReference type="Proteomes" id="UP000308230">
    <property type="component" value="Unassembled WGS sequence"/>
</dbReference>
<accession>A0A5R9F3A1</accession>
<keyword evidence="3" id="KW-1185">Reference proteome</keyword>
<dbReference type="RefSeq" id="WP_138127167.1">
    <property type="nucleotide sequence ID" value="NZ_SWLG01000008.1"/>
</dbReference>
<evidence type="ECO:0000256" key="1">
    <source>
        <dbReference type="SAM" id="Phobius"/>
    </source>
</evidence>
<dbReference type="AlphaFoldDB" id="A0A5R9F3A1"/>
<evidence type="ECO:0000313" key="3">
    <source>
        <dbReference type="Proteomes" id="UP000308230"/>
    </source>
</evidence>
<dbReference type="OrthoDB" id="2692682at2"/>
<protein>
    <submittedName>
        <fullName evidence="2">Uncharacterized protein</fullName>
    </submittedName>
</protein>
<keyword evidence="1" id="KW-0472">Membrane</keyword>
<gene>
    <name evidence="2" type="ORF">FCL54_13535</name>
</gene>
<feature type="transmembrane region" description="Helical" evidence="1">
    <location>
        <begin position="6"/>
        <end position="26"/>
    </location>
</feature>